<gene>
    <name evidence="2" type="ORF">JYU34_008386</name>
</gene>
<sequence length="61" mass="6858">MGSYWYIHKNTTVQINGNLKIRVPRALSAALIPFTSDKERSGPPHVMPPLQHCRADNGDKE</sequence>
<accession>A0ABQ7QKY0</accession>
<proteinExistence type="predicted"/>
<name>A0ABQ7QKY0_PLUXY</name>
<feature type="region of interest" description="Disordered" evidence="1">
    <location>
        <begin position="35"/>
        <end position="61"/>
    </location>
</feature>
<evidence type="ECO:0000313" key="3">
    <source>
        <dbReference type="Proteomes" id="UP000823941"/>
    </source>
</evidence>
<evidence type="ECO:0000256" key="1">
    <source>
        <dbReference type="SAM" id="MobiDB-lite"/>
    </source>
</evidence>
<keyword evidence="3" id="KW-1185">Reference proteome</keyword>
<evidence type="ECO:0000313" key="2">
    <source>
        <dbReference type="EMBL" id="KAG7305847.1"/>
    </source>
</evidence>
<dbReference type="Proteomes" id="UP000823941">
    <property type="component" value="Chromosome 12"/>
</dbReference>
<dbReference type="EMBL" id="JAHIBW010000012">
    <property type="protein sequence ID" value="KAG7305847.1"/>
    <property type="molecule type" value="Genomic_DNA"/>
</dbReference>
<comment type="caution">
    <text evidence="2">The sequence shown here is derived from an EMBL/GenBank/DDBJ whole genome shotgun (WGS) entry which is preliminary data.</text>
</comment>
<reference evidence="2 3" key="1">
    <citation type="submission" date="2021-06" db="EMBL/GenBank/DDBJ databases">
        <title>A haploid diamondback moth (Plutella xylostella L.) genome assembly resolves 31 chromosomes and identifies a diamide resistance mutation.</title>
        <authorList>
            <person name="Ward C.M."/>
            <person name="Perry K.D."/>
            <person name="Baker G."/>
            <person name="Powis K."/>
            <person name="Heckel D.G."/>
            <person name="Baxter S.W."/>
        </authorList>
    </citation>
    <scope>NUCLEOTIDE SEQUENCE [LARGE SCALE GENOMIC DNA]</scope>
    <source>
        <strain evidence="2 3">LV</strain>
        <tissue evidence="2">Single pupa</tissue>
    </source>
</reference>
<organism evidence="2 3">
    <name type="scientific">Plutella xylostella</name>
    <name type="common">Diamondback moth</name>
    <name type="synonym">Plutella maculipennis</name>
    <dbReference type="NCBI Taxonomy" id="51655"/>
    <lineage>
        <taxon>Eukaryota</taxon>
        <taxon>Metazoa</taxon>
        <taxon>Ecdysozoa</taxon>
        <taxon>Arthropoda</taxon>
        <taxon>Hexapoda</taxon>
        <taxon>Insecta</taxon>
        <taxon>Pterygota</taxon>
        <taxon>Neoptera</taxon>
        <taxon>Endopterygota</taxon>
        <taxon>Lepidoptera</taxon>
        <taxon>Glossata</taxon>
        <taxon>Ditrysia</taxon>
        <taxon>Yponomeutoidea</taxon>
        <taxon>Plutellidae</taxon>
        <taxon>Plutella</taxon>
    </lineage>
</organism>
<protein>
    <submittedName>
        <fullName evidence="2">Uncharacterized protein</fullName>
    </submittedName>
</protein>